<dbReference type="OrthoDB" id="3252135at2759"/>
<dbReference type="AlphaFoldDB" id="A0A2R6NW92"/>
<sequence>MDCPPEYPVASSSTLTLPLNLPSYSPSGASPDYVAEPSEGERRLDFVARPHVTERPHGTFTKKIRKITVSLHDQEEGVDIPTYARNAIVRGQLQLDDAENILSVSVKLEGRQDVSSSEGGTSIRTIFSETHALWKRGDCAACPSKLPFYIPFPSTYKDRSGSHAVPPSFSAEFRGTSSLVCKNTYSLVAVIKKPRLGSWKQHKTVILPMRYHPRSRPFLPIAPTLHPFFSSVKAAPDEWRQVCSIMESRDKSIPSIDCHLFIPAVQIYSVSDKISVHLQLRAPPRSLRAFLNPAVPSSQPKLSLSLRSTRSSTLSAKSWSTSSASSSSAHTRSPPMLLSALPFSSPSRATNPTVRVFLMRQISTNVNGQRAWRNNVIGEGELWPLQHPSLDSEDCMHEDEQSALDWEGEVKCDEDVSIGGFVAGRIMVKDFIVIQLSPPNPKTSPLLEHQHTHPIRLVTDPYLEAYDQPSNNY</sequence>
<comment type="caution">
    <text evidence="1">The sequence shown here is derived from an EMBL/GenBank/DDBJ whole genome shotgun (WGS) entry which is preliminary data.</text>
</comment>
<evidence type="ECO:0000313" key="1">
    <source>
        <dbReference type="EMBL" id="PSR78170.1"/>
    </source>
</evidence>
<proteinExistence type="predicted"/>
<evidence type="ECO:0000313" key="2">
    <source>
        <dbReference type="Proteomes" id="UP000186601"/>
    </source>
</evidence>
<dbReference type="EMBL" id="MLYV02000755">
    <property type="protein sequence ID" value="PSR78170.1"/>
    <property type="molecule type" value="Genomic_DNA"/>
</dbReference>
<dbReference type="Proteomes" id="UP000186601">
    <property type="component" value="Unassembled WGS sequence"/>
</dbReference>
<evidence type="ECO:0008006" key="3">
    <source>
        <dbReference type="Google" id="ProtNLM"/>
    </source>
</evidence>
<organism evidence="1 2">
    <name type="scientific">Hermanssonia centrifuga</name>
    <dbReference type="NCBI Taxonomy" id="98765"/>
    <lineage>
        <taxon>Eukaryota</taxon>
        <taxon>Fungi</taxon>
        <taxon>Dikarya</taxon>
        <taxon>Basidiomycota</taxon>
        <taxon>Agaricomycotina</taxon>
        <taxon>Agaricomycetes</taxon>
        <taxon>Polyporales</taxon>
        <taxon>Meruliaceae</taxon>
        <taxon>Hermanssonia</taxon>
    </lineage>
</organism>
<reference evidence="1 2" key="1">
    <citation type="submission" date="2018-02" db="EMBL/GenBank/DDBJ databases">
        <title>Genome sequence of the basidiomycete white-rot fungus Phlebia centrifuga.</title>
        <authorList>
            <person name="Granchi Z."/>
            <person name="Peng M."/>
            <person name="de Vries R.P."/>
            <person name="Hilden K."/>
            <person name="Makela M.R."/>
            <person name="Grigoriev I."/>
            <person name="Riley R."/>
        </authorList>
    </citation>
    <scope>NUCLEOTIDE SEQUENCE [LARGE SCALE GENOMIC DNA]</scope>
    <source>
        <strain evidence="1 2">FBCC195</strain>
    </source>
</reference>
<name>A0A2R6NW92_9APHY</name>
<accession>A0A2R6NW92</accession>
<protein>
    <recommendedName>
        <fullName evidence="3">LDB19 N-terminal domain-containing protein</fullName>
    </recommendedName>
</protein>
<gene>
    <name evidence="1" type="ORF">PHLCEN_2v7502</name>
</gene>
<keyword evidence="2" id="KW-1185">Reference proteome</keyword>